<dbReference type="EMBL" id="JACIDS010000002">
    <property type="protein sequence ID" value="MBB3930473.1"/>
    <property type="molecule type" value="Genomic_DNA"/>
</dbReference>
<comment type="caution">
    <text evidence="1">The sequence shown here is derived from an EMBL/GenBank/DDBJ whole genome shotgun (WGS) entry which is preliminary data.</text>
</comment>
<dbReference type="GO" id="GO:0005737">
    <property type="term" value="C:cytoplasm"/>
    <property type="evidence" value="ECO:0007669"/>
    <property type="project" value="TreeGrafter"/>
</dbReference>
<keyword evidence="2" id="KW-1185">Reference proteome</keyword>
<dbReference type="InterPro" id="IPR006356">
    <property type="entry name" value="HAD-SF_hydro_IIA_hyp3"/>
</dbReference>
<dbReference type="RefSeq" id="WP_183398128.1">
    <property type="nucleotide sequence ID" value="NZ_JACIDS010000002.1"/>
</dbReference>
<reference evidence="1 2" key="1">
    <citation type="submission" date="2020-08" db="EMBL/GenBank/DDBJ databases">
        <title>Genomic Encyclopedia of Type Strains, Phase IV (KMG-IV): sequencing the most valuable type-strain genomes for metagenomic binning, comparative biology and taxonomic classification.</title>
        <authorList>
            <person name="Goeker M."/>
        </authorList>
    </citation>
    <scope>NUCLEOTIDE SEQUENCE [LARGE SCALE GENOMIC DNA]</scope>
    <source>
        <strain evidence="1 2">DSM 25966</strain>
    </source>
</reference>
<dbReference type="Proteomes" id="UP000553963">
    <property type="component" value="Unassembled WGS sequence"/>
</dbReference>
<dbReference type="Pfam" id="PF13344">
    <property type="entry name" value="Hydrolase_6"/>
    <property type="match status" value="1"/>
</dbReference>
<dbReference type="NCBIfam" id="TIGR01460">
    <property type="entry name" value="HAD-SF-IIA"/>
    <property type="match status" value="1"/>
</dbReference>
<dbReference type="InterPro" id="IPR023214">
    <property type="entry name" value="HAD_sf"/>
</dbReference>
<dbReference type="NCBIfam" id="TIGR01459">
    <property type="entry name" value="HAD-SF-IIA-hyp4"/>
    <property type="match status" value="1"/>
</dbReference>
<name>A0A840AMI2_9HYPH</name>
<dbReference type="PANTHER" id="PTHR19288:SF90">
    <property type="entry name" value="OS08G0542600 PROTEIN"/>
    <property type="match status" value="1"/>
</dbReference>
<dbReference type="InterPro" id="IPR036412">
    <property type="entry name" value="HAD-like_sf"/>
</dbReference>
<keyword evidence="1" id="KW-0378">Hydrolase</keyword>
<proteinExistence type="predicted"/>
<dbReference type="SUPFAM" id="SSF56784">
    <property type="entry name" value="HAD-like"/>
    <property type="match status" value="1"/>
</dbReference>
<dbReference type="AlphaFoldDB" id="A0A840AMI2"/>
<evidence type="ECO:0000313" key="2">
    <source>
        <dbReference type="Proteomes" id="UP000553963"/>
    </source>
</evidence>
<dbReference type="PANTHER" id="PTHR19288">
    <property type="entry name" value="4-NITROPHENYLPHOSPHATASE-RELATED"/>
    <property type="match status" value="1"/>
</dbReference>
<dbReference type="GO" id="GO:0016791">
    <property type="term" value="F:phosphatase activity"/>
    <property type="evidence" value="ECO:0007669"/>
    <property type="project" value="TreeGrafter"/>
</dbReference>
<organism evidence="1 2">
    <name type="scientific">Kaistia hirudinis</name>
    <dbReference type="NCBI Taxonomy" id="1293440"/>
    <lineage>
        <taxon>Bacteria</taxon>
        <taxon>Pseudomonadati</taxon>
        <taxon>Pseudomonadota</taxon>
        <taxon>Alphaproteobacteria</taxon>
        <taxon>Hyphomicrobiales</taxon>
        <taxon>Kaistiaceae</taxon>
        <taxon>Kaistia</taxon>
    </lineage>
</organism>
<dbReference type="InterPro" id="IPR006357">
    <property type="entry name" value="HAD-SF_hydro_IIA"/>
</dbReference>
<dbReference type="Gene3D" id="3.40.50.1000">
    <property type="entry name" value="HAD superfamily/HAD-like"/>
    <property type="match status" value="2"/>
</dbReference>
<dbReference type="CDD" id="cd07525">
    <property type="entry name" value="HAD_like"/>
    <property type="match status" value="1"/>
</dbReference>
<evidence type="ECO:0000313" key="1">
    <source>
        <dbReference type="EMBL" id="MBB3930473.1"/>
    </source>
</evidence>
<sequence>MSNSTVPPRISGLSEIAPSYAAILCDVWGVVHNGVRSFPAACDALARFREAGGTVVLLTNAPRLSPYIVAQMRSLGVTEASYDGIVTSGDVTRGLLASRPGAKVLHIGSDIHLPLYEGLDLTLVDSAEADVISCTGLREDERESPDDYDAELRALAARGLPLICANPDIVVERGNRFIWCAGALAERYRGFGGVTHVAGKPHAPIYEAALAHIGALRGTAVAKADVLAIGDGAPTDLKGAKGEGLDILFVTGGIHAANFGPTEQPDSSAVARFLSEEQLAARAFIPHLQW</sequence>
<accession>A0A840AMI2</accession>
<protein>
    <submittedName>
        <fullName evidence="1">HAD superfamily hydrolase (TIGR01459 family)</fullName>
    </submittedName>
</protein>
<dbReference type="Pfam" id="PF13242">
    <property type="entry name" value="Hydrolase_like"/>
    <property type="match status" value="1"/>
</dbReference>
<gene>
    <name evidence="1" type="ORF">GGR25_001512</name>
</gene>